<feature type="transmembrane region" description="Helical" evidence="1">
    <location>
        <begin position="12"/>
        <end position="36"/>
    </location>
</feature>
<dbReference type="OrthoDB" id="7698234at2"/>
<feature type="transmembrane region" description="Helical" evidence="1">
    <location>
        <begin position="74"/>
        <end position="94"/>
    </location>
</feature>
<feature type="transmembrane region" description="Helical" evidence="1">
    <location>
        <begin position="42"/>
        <end position="62"/>
    </location>
</feature>
<feature type="transmembrane region" description="Helical" evidence="1">
    <location>
        <begin position="365"/>
        <end position="385"/>
    </location>
</feature>
<sequence>MERTDEHQSATPLELFFDLVFVFALTQVTAFMAHGLKGEHGALAIAQGMLILALFWWGWVGYAWLCNLVRADEGVIRIIIMMAMTVMFLVALAIPEAFHDLDGGLYGPYVIAACYFAFRLTHVLLFWAYARDDAGLQRQLMRFFPTIILSTTFLVLGASTHDDVHRTLFWVAAVIADYGGTFLGGSSGWRLRSAGHFAERHGLMVIIALGESIVAIGVGTEKLPISWPIVAAGVAGIALAAGLWWIYFDISALKGEEALAEALRDGRVAMARDAYSLLHLPLVAGIVLMALGLKKTMEYVGDPGHHDLSDPLGGLAAAALFGGVILYLLGHIAFKLRTLGVLSKPRAALVVAVALGWALAADVPALLQVVLLAVVVWLLAGFETVRYAEERARVRHASHHHD</sequence>
<feature type="transmembrane region" description="Helical" evidence="1">
    <location>
        <begin position="167"/>
        <end position="189"/>
    </location>
</feature>
<dbReference type="InterPro" id="IPR010640">
    <property type="entry name" value="Low_temperature_requirement_A"/>
</dbReference>
<evidence type="ECO:0000313" key="2">
    <source>
        <dbReference type="EMBL" id="RJS47256.1"/>
    </source>
</evidence>
<dbReference type="Pfam" id="PF06772">
    <property type="entry name" value="LtrA"/>
    <property type="match status" value="1"/>
</dbReference>
<keyword evidence="1" id="KW-0812">Transmembrane</keyword>
<evidence type="ECO:0000256" key="1">
    <source>
        <dbReference type="SAM" id="Phobius"/>
    </source>
</evidence>
<feature type="transmembrane region" description="Helical" evidence="1">
    <location>
        <begin position="313"/>
        <end position="334"/>
    </location>
</feature>
<feature type="transmembrane region" description="Helical" evidence="1">
    <location>
        <begin position="274"/>
        <end position="293"/>
    </location>
</feature>
<feature type="transmembrane region" description="Helical" evidence="1">
    <location>
        <begin position="201"/>
        <end position="219"/>
    </location>
</feature>
<dbReference type="PANTHER" id="PTHR36840:SF1">
    <property type="entry name" value="BLL5714 PROTEIN"/>
    <property type="match status" value="1"/>
</dbReference>
<keyword evidence="3" id="KW-1185">Reference proteome</keyword>
<accession>A0A3A5H9H0</accession>
<protein>
    <submittedName>
        <fullName evidence="2">Low temperature requirement protein A</fullName>
    </submittedName>
</protein>
<dbReference type="AlphaFoldDB" id="A0A3A5H9H0"/>
<proteinExistence type="predicted"/>
<dbReference type="Proteomes" id="UP000276542">
    <property type="component" value="Unassembled WGS sequence"/>
</dbReference>
<feature type="transmembrane region" description="Helical" evidence="1">
    <location>
        <begin position="225"/>
        <end position="247"/>
    </location>
</feature>
<reference evidence="3" key="1">
    <citation type="submission" date="2018-09" db="EMBL/GenBank/DDBJ databases">
        <authorList>
            <person name="Zhu H."/>
        </authorList>
    </citation>
    <scope>NUCLEOTIDE SEQUENCE [LARGE SCALE GENOMIC DNA]</scope>
    <source>
        <strain evidence="3">K1W22B-1</strain>
    </source>
</reference>
<keyword evidence="1" id="KW-1133">Transmembrane helix</keyword>
<feature type="transmembrane region" description="Helical" evidence="1">
    <location>
        <begin position="140"/>
        <end position="161"/>
    </location>
</feature>
<organism evidence="2 3">
    <name type="scientific">Nocardioides cavernaquae</name>
    <dbReference type="NCBI Taxonomy" id="2321396"/>
    <lineage>
        <taxon>Bacteria</taxon>
        <taxon>Bacillati</taxon>
        <taxon>Actinomycetota</taxon>
        <taxon>Actinomycetes</taxon>
        <taxon>Propionibacteriales</taxon>
        <taxon>Nocardioidaceae</taxon>
        <taxon>Nocardioides</taxon>
    </lineage>
</organism>
<feature type="transmembrane region" description="Helical" evidence="1">
    <location>
        <begin position="106"/>
        <end position="128"/>
    </location>
</feature>
<dbReference type="EMBL" id="QYRP01000002">
    <property type="protein sequence ID" value="RJS47256.1"/>
    <property type="molecule type" value="Genomic_DNA"/>
</dbReference>
<comment type="caution">
    <text evidence="2">The sequence shown here is derived from an EMBL/GenBank/DDBJ whole genome shotgun (WGS) entry which is preliminary data.</text>
</comment>
<keyword evidence="1" id="KW-0472">Membrane</keyword>
<feature type="transmembrane region" description="Helical" evidence="1">
    <location>
        <begin position="341"/>
        <end position="359"/>
    </location>
</feature>
<dbReference type="RefSeq" id="WP_120061222.1">
    <property type="nucleotide sequence ID" value="NZ_QYRP01000002.1"/>
</dbReference>
<evidence type="ECO:0000313" key="3">
    <source>
        <dbReference type="Proteomes" id="UP000276542"/>
    </source>
</evidence>
<gene>
    <name evidence="2" type="ORF">D4739_14190</name>
</gene>
<name>A0A3A5H9H0_9ACTN</name>
<dbReference type="PANTHER" id="PTHR36840">
    <property type="entry name" value="BLL5714 PROTEIN"/>
    <property type="match status" value="1"/>
</dbReference>